<dbReference type="PANTHER" id="PTHR45982:SF1">
    <property type="entry name" value="REGULATOR OF CHROMOSOME CONDENSATION"/>
    <property type="match status" value="1"/>
</dbReference>
<protein>
    <submittedName>
        <fullName evidence="2">Uncharacterized protein</fullName>
    </submittedName>
</protein>
<evidence type="ECO:0000313" key="2">
    <source>
        <dbReference type="EMBL" id="TSK03669.1"/>
    </source>
</evidence>
<evidence type="ECO:0000313" key="3">
    <source>
        <dbReference type="Proteomes" id="UP000319483"/>
    </source>
</evidence>
<organism evidence="2 3">
    <name type="scientific">Gilliamella apicola</name>
    <dbReference type="NCBI Taxonomy" id="1196095"/>
    <lineage>
        <taxon>Bacteria</taxon>
        <taxon>Pseudomonadati</taxon>
        <taxon>Pseudomonadota</taxon>
        <taxon>Gammaproteobacteria</taxon>
        <taxon>Orbales</taxon>
        <taxon>Orbaceae</taxon>
        <taxon>Gilliamella</taxon>
    </lineage>
</organism>
<dbReference type="InterPro" id="IPR000408">
    <property type="entry name" value="Reg_chr_condens"/>
</dbReference>
<gene>
    <name evidence="2" type="ORF">FPQ15_04595</name>
</gene>
<dbReference type="InterPro" id="IPR051553">
    <property type="entry name" value="Ran_GTPase-activating"/>
</dbReference>
<dbReference type="EMBL" id="VMHM01000005">
    <property type="protein sequence ID" value="TSK03669.1"/>
    <property type="molecule type" value="Genomic_DNA"/>
</dbReference>
<feature type="signal peptide" evidence="1">
    <location>
        <begin position="1"/>
        <end position="20"/>
    </location>
</feature>
<dbReference type="InterPro" id="IPR009091">
    <property type="entry name" value="RCC1/BLIP-II"/>
</dbReference>
<dbReference type="PROSITE" id="PS50012">
    <property type="entry name" value="RCC1_3"/>
    <property type="match status" value="2"/>
</dbReference>
<reference evidence="2 3" key="1">
    <citation type="submission" date="2019-07" db="EMBL/GenBank/DDBJ databases">
        <title>Gilliamella genomes.</title>
        <authorList>
            <person name="Zheng H."/>
        </authorList>
    </citation>
    <scope>NUCLEOTIDE SEQUENCE [LARGE SCALE GENOMIC DNA]</scope>
    <source>
        <strain evidence="2 3">W8127</strain>
    </source>
</reference>
<dbReference type="AlphaFoldDB" id="A0A556SR95"/>
<dbReference type="RefSeq" id="WP_144091640.1">
    <property type="nucleotide sequence ID" value="NZ_CAMLAP010000064.1"/>
</dbReference>
<accession>A0A556SR95</accession>
<name>A0A556SR95_9GAMM</name>
<sequence>MKLIRIMVLFLACFCFRAIADSDTDAILLSTQTGIKTVTRINLRNTGVTIENGDVWVWGYRGRGLQGNGVKNVHHNSPPARVQTFVDKGLAITQVAAGRYHIIALDENGDVWGWGRNLQYEASGGSLTTSTYVLTPVKVLSGKRVIDIYCNEFTSYALTANGEVWVWGRGSRGEAGIDDKKNKNVAQRISSSLFGGERVRIMGVGYRSAYAINRIGSIYAWGEVVSNKFCPEAKKNCTYSILPVRINNTLVQANSGITSGANIKQITGGQHFMAYLTYDGEVYGMGSTKYLADGKFDPNSLEEDDEEGWVDGDVDDEADAVAAADDAKDEKNGEDTRKDPYYITESPIAIIGKDAHDEKKGVAYSIYCRFRGCVAITKHKSILTWGIKGTTRLKEILYNRNKASVAQRPLQGTLTKIDGGRQQLFYWNEDGEVYGVGVGSYHKFDLSNIHRRDWGDKRLDFLMNAMHAVYGEDHVLGQIK</sequence>
<evidence type="ECO:0000256" key="1">
    <source>
        <dbReference type="SAM" id="SignalP"/>
    </source>
</evidence>
<feature type="chain" id="PRO_5022204275" evidence="1">
    <location>
        <begin position="21"/>
        <end position="480"/>
    </location>
</feature>
<dbReference type="Gene3D" id="2.130.10.30">
    <property type="entry name" value="Regulator of chromosome condensation 1/beta-lactamase-inhibitor protein II"/>
    <property type="match status" value="1"/>
</dbReference>
<proteinExistence type="predicted"/>
<dbReference type="PROSITE" id="PS00626">
    <property type="entry name" value="RCC1_2"/>
    <property type="match status" value="1"/>
</dbReference>
<dbReference type="PANTHER" id="PTHR45982">
    <property type="entry name" value="REGULATOR OF CHROMOSOME CONDENSATION"/>
    <property type="match status" value="1"/>
</dbReference>
<comment type="caution">
    <text evidence="2">The sequence shown here is derived from an EMBL/GenBank/DDBJ whole genome shotgun (WGS) entry which is preliminary data.</text>
</comment>
<dbReference type="SUPFAM" id="SSF50985">
    <property type="entry name" value="RCC1/BLIP-II"/>
    <property type="match status" value="2"/>
</dbReference>
<dbReference type="Pfam" id="PF13540">
    <property type="entry name" value="RCC1_2"/>
    <property type="match status" value="2"/>
</dbReference>
<dbReference type="Proteomes" id="UP000319483">
    <property type="component" value="Unassembled WGS sequence"/>
</dbReference>
<keyword evidence="1" id="KW-0732">Signal</keyword>